<dbReference type="Gene3D" id="3.30.950.30">
    <property type="entry name" value="Schlafen, AAA domain"/>
    <property type="match status" value="1"/>
</dbReference>
<dbReference type="Pfam" id="PF04326">
    <property type="entry name" value="SLFN_AlbA_2"/>
    <property type="match status" value="1"/>
</dbReference>
<organism evidence="2 3">
    <name type="scientific">Cellulophaga baltica</name>
    <dbReference type="NCBI Taxonomy" id="76594"/>
    <lineage>
        <taxon>Bacteria</taxon>
        <taxon>Pseudomonadati</taxon>
        <taxon>Bacteroidota</taxon>
        <taxon>Flavobacteriia</taxon>
        <taxon>Flavobacteriales</taxon>
        <taxon>Flavobacteriaceae</taxon>
        <taxon>Cellulophaga</taxon>
    </lineage>
</organism>
<protein>
    <submittedName>
        <fullName evidence="2">Putative DNA-binding domain-containing protein</fullName>
    </submittedName>
</protein>
<dbReference type="Proteomes" id="UP000182114">
    <property type="component" value="Unassembled WGS sequence"/>
</dbReference>
<feature type="domain" description="Schlafen AlbA-2" evidence="1">
    <location>
        <begin position="23"/>
        <end position="153"/>
    </location>
</feature>
<dbReference type="RefSeq" id="WP_074539667.1">
    <property type="nucleotide sequence ID" value="NZ_FNBD01000055.1"/>
</dbReference>
<evidence type="ECO:0000313" key="2">
    <source>
        <dbReference type="EMBL" id="SDF60754.1"/>
    </source>
</evidence>
<accession>A0A1G7MGK7</accession>
<name>A0A1G7MGK7_9FLAO</name>
<proteinExistence type="predicted"/>
<dbReference type="InterPro" id="IPR007421">
    <property type="entry name" value="Schlafen_AlbA_2_dom"/>
</dbReference>
<evidence type="ECO:0000313" key="3">
    <source>
        <dbReference type="Proteomes" id="UP000182114"/>
    </source>
</evidence>
<dbReference type="InterPro" id="IPR038461">
    <property type="entry name" value="Schlafen_AlbA_2_dom_sf"/>
</dbReference>
<dbReference type="AlphaFoldDB" id="A0A1G7MGK7"/>
<keyword evidence="3" id="KW-1185">Reference proteome</keyword>
<dbReference type="EMBL" id="FNBD01000055">
    <property type="protein sequence ID" value="SDF60754.1"/>
    <property type="molecule type" value="Genomic_DNA"/>
</dbReference>
<gene>
    <name evidence="2" type="ORF">SAMN04487992_1551</name>
</gene>
<evidence type="ECO:0000259" key="1">
    <source>
        <dbReference type="Pfam" id="PF04326"/>
    </source>
</evidence>
<sequence>MIEKSEIEEILRVADSGYLFHREGQELEYKEQFNFSSLADYFRDFAAFSNNKGGYLVFGIQDSPRIPNGLSKTALDQFEKIDPEKVTGFLLNIFSGNINWEQAIFKIDNKHFGVFRIYNAHTKPIIAKKDEGKDQVIKNGEIYFRYGGRTQRIQFPELEAIINKRVEQNNSQWIDLVTKIGKAGPENAAILDTERSVIEKENSKILVIDEKLASQLKFIKTGEFSEKKGATTLKLVGNVTSIDHIEVIKKVKEDLIKQFPYSATQLASEVKNLITTISNQDVWRVIGENDLKNNFDYSAYNFRNKQQEDNFKSSGKMPSGCPSIYNKNAIEFIAKILKLEHK</sequence>
<dbReference type="GO" id="GO:0003677">
    <property type="term" value="F:DNA binding"/>
    <property type="evidence" value="ECO:0007669"/>
    <property type="project" value="UniProtKB-KW"/>
</dbReference>
<reference evidence="3" key="1">
    <citation type="submission" date="2016-10" db="EMBL/GenBank/DDBJ databases">
        <authorList>
            <person name="Varghese N."/>
            <person name="Submissions S."/>
        </authorList>
    </citation>
    <scope>NUCLEOTIDE SEQUENCE [LARGE SCALE GENOMIC DNA]</scope>
    <source>
        <strain evidence="3">DSM 24729</strain>
    </source>
</reference>
<keyword evidence="2" id="KW-0238">DNA-binding</keyword>